<evidence type="ECO:0000313" key="5">
    <source>
        <dbReference type="EMBL" id="CAJ0583413.1"/>
    </source>
</evidence>
<feature type="domain" description="Chromo" evidence="4">
    <location>
        <begin position="24"/>
        <end position="83"/>
    </location>
</feature>
<feature type="compositionally biased region" description="Acidic residues" evidence="3">
    <location>
        <begin position="14"/>
        <end position="23"/>
    </location>
</feature>
<dbReference type="PANTHER" id="PTHR22812">
    <property type="entry name" value="CHROMOBOX PROTEIN"/>
    <property type="match status" value="1"/>
</dbReference>
<evidence type="ECO:0000256" key="1">
    <source>
        <dbReference type="ARBA" id="ARBA00004123"/>
    </source>
</evidence>
<dbReference type="GO" id="GO:0005634">
    <property type="term" value="C:nucleus"/>
    <property type="evidence" value="ECO:0007669"/>
    <property type="project" value="UniProtKB-SubCell"/>
</dbReference>
<evidence type="ECO:0000256" key="3">
    <source>
        <dbReference type="SAM" id="MobiDB-lite"/>
    </source>
</evidence>
<dbReference type="InterPro" id="IPR000953">
    <property type="entry name" value="Chromo/chromo_shadow_dom"/>
</dbReference>
<feature type="compositionally biased region" description="Basic and acidic residues" evidence="3">
    <location>
        <begin position="201"/>
        <end position="213"/>
    </location>
</feature>
<dbReference type="InterPro" id="IPR016197">
    <property type="entry name" value="Chromo-like_dom_sf"/>
</dbReference>
<dbReference type="SUPFAM" id="SSF54160">
    <property type="entry name" value="Chromo domain-like"/>
    <property type="match status" value="1"/>
</dbReference>
<feature type="compositionally biased region" description="Basic and acidic residues" evidence="3">
    <location>
        <begin position="1"/>
        <end position="13"/>
    </location>
</feature>
<gene>
    <name evidence="5" type="ORF">MSPICULIGERA_LOCUS21494</name>
</gene>
<keyword evidence="6" id="KW-1185">Reference proteome</keyword>
<organism evidence="5 6">
    <name type="scientific">Mesorhabditis spiculigera</name>
    <dbReference type="NCBI Taxonomy" id="96644"/>
    <lineage>
        <taxon>Eukaryota</taxon>
        <taxon>Metazoa</taxon>
        <taxon>Ecdysozoa</taxon>
        <taxon>Nematoda</taxon>
        <taxon>Chromadorea</taxon>
        <taxon>Rhabditida</taxon>
        <taxon>Rhabditina</taxon>
        <taxon>Rhabditomorpha</taxon>
        <taxon>Rhabditoidea</taxon>
        <taxon>Rhabditidae</taxon>
        <taxon>Mesorhabditinae</taxon>
        <taxon>Mesorhabditis</taxon>
    </lineage>
</organism>
<feature type="region of interest" description="Disordered" evidence="3">
    <location>
        <begin position="52"/>
        <end position="244"/>
    </location>
</feature>
<dbReference type="EMBL" id="CATQJA010002665">
    <property type="protein sequence ID" value="CAJ0583413.1"/>
    <property type="molecule type" value="Genomic_DNA"/>
</dbReference>
<feature type="region of interest" description="Disordered" evidence="3">
    <location>
        <begin position="1"/>
        <end position="23"/>
    </location>
</feature>
<dbReference type="PROSITE" id="PS50013">
    <property type="entry name" value="CHROMO_2"/>
    <property type="match status" value="1"/>
</dbReference>
<keyword evidence="2" id="KW-0539">Nucleus</keyword>
<comment type="caution">
    <text evidence="5">The sequence shown here is derived from an EMBL/GenBank/DDBJ whole genome shotgun (WGS) entry which is preliminary data.</text>
</comment>
<feature type="compositionally biased region" description="Low complexity" evidence="3">
    <location>
        <begin position="132"/>
        <end position="147"/>
    </location>
</feature>
<evidence type="ECO:0000313" key="6">
    <source>
        <dbReference type="Proteomes" id="UP001177023"/>
    </source>
</evidence>
<dbReference type="SMART" id="SM00298">
    <property type="entry name" value="CHROMO"/>
    <property type="match status" value="1"/>
</dbReference>
<name>A0AA36G851_9BILA</name>
<dbReference type="Proteomes" id="UP001177023">
    <property type="component" value="Unassembled WGS sequence"/>
</dbReference>
<dbReference type="Gene3D" id="2.40.50.40">
    <property type="match status" value="1"/>
</dbReference>
<dbReference type="InterPro" id="IPR023780">
    <property type="entry name" value="Chromo_domain"/>
</dbReference>
<sequence length="307" mass="34673">MMKDTTEEKHSGDEENQEDEDEDFEIEAIVKAKGKGASKLYLVRWKGYGPEHDLWLPEDGLDSAPDLLKEFKANEEAKARRPLKKRTPPPASISDPESDDEPVSKRGKKARSSSESDAESYRSSSRKKKQSGRGSARKSNASSSSNKRTSRGTEKDRSPIRPLKVQVKNVKELGFIAKSWLDDASDDEDEEKKEKKTRKSKSPELFKSPEHIKAKMSTPPKKTPVPEKESDDQLNTSKSSSNHRIDRDVETLPIYCIKKLTECKNGVHTASVIIDGRHCVETLEDVWARHPNELLSYLLSRHDFAAK</sequence>
<dbReference type="AlphaFoldDB" id="A0AA36G851"/>
<feature type="compositionally biased region" description="Polar residues" evidence="3">
    <location>
        <begin position="233"/>
        <end position="242"/>
    </location>
</feature>
<proteinExistence type="predicted"/>
<reference evidence="5" key="1">
    <citation type="submission" date="2023-06" db="EMBL/GenBank/DDBJ databases">
        <authorList>
            <person name="Delattre M."/>
        </authorList>
    </citation>
    <scope>NUCLEOTIDE SEQUENCE</scope>
    <source>
        <strain evidence="5">AF72</strain>
    </source>
</reference>
<evidence type="ECO:0000259" key="4">
    <source>
        <dbReference type="PROSITE" id="PS50013"/>
    </source>
</evidence>
<protein>
    <recommendedName>
        <fullName evidence="4">Chromo domain-containing protein</fullName>
    </recommendedName>
</protein>
<dbReference type="Pfam" id="PF00385">
    <property type="entry name" value="Chromo"/>
    <property type="match status" value="1"/>
</dbReference>
<comment type="subcellular location">
    <subcellularLocation>
        <location evidence="1">Nucleus</location>
    </subcellularLocation>
</comment>
<feature type="non-terminal residue" evidence="5">
    <location>
        <position position="307"/>
    </location>
</feature>
<evidence type="ECO:0000256" key="2">
    <source>
        <dbReference type="ARBA" id="ARBA00023242"/>
    </source>
</evidence>
<feature type="compositionally biased region" description="Basic and acidic residues" evidence="3">
    <location>
        <begin position="67"/>
        <end position="79"/>
    </location>
</feature>
<dbReference type="InterPro" id="IPR051219">
    <property type="entry name" value="Heterochromatin_chromo-domain"/>
</dbReference>
<accession>A0AA36G851</accession>
<dbReference type="CDD" id="cd00024">
    <property type="entry name" value="CD_CSD"/>
    <property type="match status" value="1"/>
</dbReference>